<dbReference type="EMBL" id="REGN01001110">
    <property type="protein sequence ID" value="RNA36970.1"/>
    <property type="molecule type" value="Genomic_DNA"/>
</dbReference>
<proteinExistence type="predicted"/>
<evidence type="ECO:0000313" key="1">
    <source>
        <dbReference type="EMBL" id="RNA36970.1"/>
    </source>
</evidence>
<comment type="caution">
    <text evidence="1">The sequence shown here is derived from an EMBL/GenBank/DDBJ whole genome shotgun (WGS) entry which is preliminary data.</text>
</comment>
<protein>
    <submittedName>
        <fullName evidence="1">Uncharacterized protein</fullName>
    </submittedName>
</protein>
<sequence length="181" mass="21181">MNNSLIVLLNNLIEFYEKLLKNGNFTFGVISRFVRMAYAFFFKNRKEPFILFVPACSRCDLNDSLGSSLMPRKFGFGSCGMSWSSILRLINRYNFMGGPQAAQNDFSFFSAFIIKIRKNTFFLSFTLHVLSSTIKLRQSPFSRMFCMLVITELNEKKIYYLLQYHQRTSHIYSSNKLTDRL</sequence>
<name>A0A3M7SMV2_BRAPC</name>
<gene>
    <name evidence="1" type="ORF">BpHYR1_054113</name>
</gene>
<accession>A0A3M7SMV2</accession>
<evidence type="ECO:0000313" key="2">
    <source>
        <dbReference type="Proteomes" id="UP000276133"/>
    </source>
</evidence>
<keyword evidence="2" id="KW-1185">Reference proteome</keyword>
<dbReference type="Proteomes" id="UP000276133">
    <property type="component" value="Unassembled WGS sequence"/>
</dbReference>
<organism evidence="1 2">
    <name type="scientific">Brachionus plicatilis</name>
    <name type="common">Marine rotifer</name>
    <name type="synonym">Brachionus muelleri</name>
    <dbReference type="NCBI Taxonomy" id="10195"/>
    <lineage>
        <taxon>Eukaryota</taxon>
        <taxon>Metazoa</taxon>
        <taxon>Spiralia</taxon>
        <taxon>Gnathifera</taxon>
        <taxon>Rotifera</taxon>
        <taxon>Eurotatoria</taxon>
        <taxon>Monogononta</taxon>
        <taxon>Pseudotrocha</taxon>
        <taxon>Ploima</taxon>
        <taxon>Brachionidae</taxon>
        <taxon>Brachionus</taxon>
    </lineage>
</organism>
<dbReference type="AlphaFoldDB" id="A0A3M7SMV2"/>
<reference evidence="1 2" key="1">
    <citation type="journal article" date="2018" name="Sci. Rep.">
        <title>Genomic signatures of local adaptation to the degree of environmental predictability in rotifers.</title>
        <authorList>
            <person name="Franch-Gras L."/>
            <person name="Hahn C."/>
            <person name="Garcia-Roger E.M."/>
            <person name="Carmona M.J."/>
            <person name="Serra M."/>
            <person name="Gomez A."/>
        </authorList>
    </citation>
    <scope>NUCLEOTIDE SEQUENCE [LARGE SCALE GENOMIC DNA]</scope>
    <source>
        <strain evidence="1">HYR1</strain>
    </source>
</reference>